<evidence type="ECO:0000313" key="4">
    <source>
        <dbReference type="Proteomes" id="UP000466307"/>
    </source>
</evidence>
<evidence type="ECO:0000259" key="2">
    <source>
        <dbReference type="Pfam" id="PF08327"/>
    </source>
</evidence>
<dbReference type="InterPro" id="IPR023393">
    <property type="entry name" value="START-like_dom_sf"/>
</dbReference>
<reference evidence="3 4" key="1">
    <citation type="submission" date="2020-01" db="EMBL/GenBank/DDBJ databases">
        <title>Investigation of new actinobacteria for the biodesulphurisation of diesel fuel.</title>
        <authorList>
            <person name="Athi Narayanan S.M."/>
        </authorList>
    </citation>
    <scope>NUCLEOTIDE SEQUENCE [LARGE SCALE GENOMIC DNA]</scope>
    <source>
        <strain evidence="3 4">213E</strain>
    </source>
</reference>
<comment type="caution">
    <text evidence="3">The sequence shown here is derived from an EMBL/GenBank/DDBJ whole genome shotgun (WGS) entry which is preliminary data.</text>
</comment>
<proteinExistence type="inferred from homology"/>
<dbReference type="Gene3D" id="3.30.530.20">
    <property type="match status" value="1"/>
</dbReference>
<protein>
    <submittedName>
        <fullName evidence="3">SRPBCC domain-containing protein</fullName>
    </submittedName>
</protein>
<gene>
    <name evidence="3" type="ORF">GYA93_16145</name>
</gene>
<dbReference type="RefSeq" id="WP_059035486.1">
    <property type="nucleotide sequence ID" value="NZ_JAADZU010000056.1"/>
</dbReference>
<dbReference type="CDD" id="cd07814">
    <property type="entry name" value="SRPBCC_CalC_Aha1-like"/>
    <property type="match status" value="1"/>
</dbReference>
<dbReference type="EMBL" id="JAADZU010000056">
    <property type="protein sequence ID" value="NDK91101.1"/>
    <property type="molecule type" value="Genomic_DNA"/>
</dbReference>
<dbReference type="SUPFAM" id="SSF55961">
    <property type="entry name" value="Bet v1-like"/>
    <property type="match status" value="1"/>
</dbReference>
<accession>A0A7K3LSV6</accession>
<name>A0A7K3LSV6_9ACTN</name>
<organism evidence="3 4">
    <name type="scientific">Gordonia desulfuricans</name>
    <dbReference type="NCBI Taxonomy" id="89051"/>
    <lineage>
        <taxon>Bacteria</taxon>
        <taxon>Bacillati</taxon>
        <taxon>Actinomycetota</taxon>
        <taxon>Actinomycetes</taxon>
        <taxon>Mycobacteriales</taxon>
        <taxon>Gordoniaceae</taxon>
        <taxon>Gordonia</taxon>
    </lineage>
</organism>
<dbReference type="Proteomes" id="UP000466307">
    <property type="component" value="Unassembled WGS sequence"/>
</dbReference>
<evidence type="ECO:0000313" key="3">
    <source>
        <dbReference type="EMBL" id="NDK91101.1"/>
    </source>
</evidence>
<feature type="domain" description="Activator of Hsp90 ATPase homologue 1/2-like C-terminal" evidence="2">
    <location>
        <begin position="23"/>
        <end position="159"/>
    </location>
</feature>
<comment type="similarity">
    <text evidence="1">Belongs to the AHA1 family.</text>
</comment>
<evidence type="ECO:0000256" key="1">
    <source>
        <dbReference type="ARBA" id="ARBA00006817"/>
    </source>
</evidence>
<sequence>MPVTNVSHDIDTRTITITAEFAAPVSRVWQVYADPRQLEKIWGPPEYPATVVHHDFRPGGRVTYYMTGPGGDKHAGYWDIQAIDEPNGFDFVDGFADANFEPVETMPVSTSEFRFVAGGAGTVATFVSTYPTADALQQVLDMGVLEGSSSAINQIDALLAA</sequence>
<keyword evidence="4" id="KW-1185">Reference proteome</keyword>
<dbReference type="InterPro" id="IPR013538">
    <property type="entry name" value="ASHA1/2-like_C"/>
</dbReference>
<dbReference type="AlphaFoldDB" id="A0A7K3LSV6"/>
<dbReference type="Pfam" id="PF08327">
    <property type="entry name" value="AHSA1"/>
    <property type="match status" value="1"/>
</dbReference>